<dbReference type="PANTHER" id="PTHR36837:SF2">
    <property type="entry name" value="POLY(3-HYDROXYALKANOATE) POLYMERASE SUBUNIT PHAC"/>
    <property type="match status" value="1"/>
</dbReference>
<gene>
    <name evidence="2" type="ORF">ACFOMD_03595</name>
</gene>
<evidence type="ECO:0000256" key="1">
    <source>
        <dbReference type="SAM" id="MobiDB-lite"/>
    </source>
</evidence>
<evidence type="ECO:0000313" key="3">
    <source>
        <dbReference type="Proteomes" id="UP001595615"/>
    </source>
</evidence>
<keyword evidence="2" id="KW-0378">Hydrolase</keyword>
<keyword evidence="3" id="KW-1185">Reference proteome</keyword>
<comment type="caution">
    <text evidence="2">The sequence shown here is derived from an EMBL/GenBank/DDBJ whole genome shotgun (WGS) entry which is preliminary data.</text>
</comment>
<evidence type="ECO:0000313" key="2">
    <source>
        <dbReference type="EMBL" id="MFC3711639.1"/>
    </source>
</evidence>
<dbReference type="InterPro" id="IPR029058">
    <property type="entry name" value="AB_hydrolase_fold"/>
</dbReference>
<dbReference type="Gene3D" id="3.40.50.1820">
    <property type="entry name" value="alpha/beta hydrolase"/>
    <property type="match status" value="1"/>
</dbReference>
<accession>A0ABV7X8K1</accession>
<reference evidence="3" key="1">
    <citation type="journal article" date="2019" name="Int. J. Syst. Evol. Microbiol.">
        <title>The Global Catalogue of Microorganisms (GCM) 10K type strain sequencing project: providing services to taxonomists for standard genome sequencing and annotation.</title>
        <authorList>
            <consortium name="The Broad Institute Genomics Platform"/>
            <consortium name="The Broad Institute Genome Sequencing Center for Infectious Disease"/>
            <person name="Wu L."/>
            <person name="Ma J."/>
        </authorList>
    </citation>
    <scope>NUCLEOTIDE SEQUENCE [LARGE SCALE GENOMIC DNA]</scope>
    <source>
        <strain evidence="3">KCTC 42644</strain>
    </source>
</reference>
<protein>
    <submittedName>
        <fullName evidence="2">Alpha/beta hydrolase</fullName>
    </submittedName>
</protein>
<proteinExistence type="predicted"/>
<dbReference type="SUPFAM" id="SSF53474">
    <property type="entry name" value="alpha/beta-Hydrolases"/>
    <property type="match status" value="1"/>
</dbReference>
<name>A0ABV7X8K1_9SPHN</name>
<dbReference type="RefSeq" id="WP_380856976.1">
    <property type="nucleotide sequence ID" value="NZ_JBHRXV010000003.1"/>
</dbReference>
<dbReference type="PANTHER" id="PTHR36837">
    <property type="entry name" value="POLY(3-HYDROXYALKANOATE) POLYMERASE SUBUNIT PHAC"/>
    <property type="match status" value="1"/>
</dbReference>
<dbReference type="EMBL" id="JBHRXV010000003">
    <property type="protein sequence ID" value="MFC3711639.1"/>
    <property type="molecule type" value="Genomic_DNA"/>
</dbReference>
<dbReference type="Proteomes" id="UP001595615">
    <property type="component" value="Unassembled WGS sequence"/>
</dbReference>
<sequence length="352" mass="37672">MSPPDEEATSLARGNVAPQQRPRGPHPLPAFLQIVAEAVGGDRGRIATVLAGVRAYQAHPYRRDLPAPPTVAQVGSVRLLDYGGSGRPVVFVPSLVNPPSVLDLAPGNSLLRWLAGEGLRPLLVDWGHPGQAERGLSIDGYIDERLQPLLRAVESPAVVGYCLGGTMALAAALREPPERLVLMAVPWNFEGYGEQRQELAGAWCDMAATAEPLGAVPMDLIQPLFWQLDPAGTAAKYERLGRLDPDSDEARAFVALEDWANDGPPLSLPVARQCFEGFYGDNAPGRGAWRGDPASLPCPVLNLVSTRDRIVPAGAAPAVGTRVDIDAGHVGMVVGAKARKLLWEPLRDWLRT</sequence>
<organism evidence="2 3">
    <name type="scientific">Sphingoaurantiacus capsulatus</name>
    <dbReference type="NCBI Taxonomy" id="1771310"/>
    <lineage>
        <taxon>Bacteria</taxon>
        <taxon>Pseudomonadati</taxon>
        <taxon>Pseudomonadota</taxon>
        <taxon>Alphaproteobacteria</taxon>
        <taxon>Sphingomonadales</taxon>
        <taxon>Sphingosinicellaceae</taxon>
        <taxon>Sphingoaurantiacus</taxon>
    </lineage>
</organism>
<dbReference type="InterPro" id="IPR051321">
    <property type="entry name" value="PHA/PHB_synthase"/>
</dbReference>
<dbReference type="GO" id="GO:0016787">
    <property type="term" value="F:hydrolase activity"/>
    <property type="evidence" value="ECO:0007669"/>
    <property type="project" value="UniProtKB-KW"/>
</dbReference>
<feature type="region of interest" description="Disordered" evidence="1">
    <location>
        <begin position="1"/>
        <end position="27"/>
    </location>
</feature>